<proteinExistence type="predicted"/>
<accession>A0A364RE95</accession>
<dbReference type="AlphaFoldDB" id="A0A364RE95"/>
<dbReference type="Pfam" id="PF00753">
    <property type="entry name" value="Lactamase_B"/>
    <property type="match status" value="1"/>
</dbReference>
<protein>
    <submittedName>
        <fullName evidence="3">MBL fold metallo-hydrolase</fullName>
    </submittedName>
</protein>
<dbReference type="EMBL" id="QMDV01000003">
    <property type="protein sequence ID" value="RAU82565.1"/>
    <property type="molecule type" value="Genomic_DNA"/>
</dbReference>
<dbReference type="PANTHER" id="PTHR42951:SF17">
    <property type="entry name" value="METALLO-BETA-LACTAMASE DOMAIN-CONTAINING PROTEIN"/>
    <property type="match status" value="1"/>
</dbReference>
<keyword evidence="3" id="KW-0378">Hydrolase</keyword>
<gene>
    <name evidence="3" type="ORF">DP923_12410</name>
</gene>
<dbReference type="CDD" id="cd07721">
    <property type="entry name" value="yflN-like_MBL-fold"/>
    <property type="match status" value="1"/>
</dbReference>
<dbReference type="PANTHER" id="PTHR42951">
    <property type="entry name" value="METALLO-BETA-LACTAMASE DOMAIN-CONTAINING"/>
    <property type="match status" value="1"/>
</dbReference>
<reference evidence="3 4" key="1">
    <citation type="submission" date="2018-06" db="EMBL/GenBank/DDBJ databases">
        <authorList>
            <person name="Liu Z.-W."/>
        </authorList>
    </citation>
    <scope>NUCLEOTIDE SEQUENCE [LARGE SCALE GENOMIC DNA]</scope>
    <source>
        <strain evidence="3 4">2b14</strain>
    </source>
</reference>
<dbReference type="Gene3D" id="3.60.15.10">
    <property type="entry name" value="Ribonuclease Z/Hydroxyacylglutathione hydrolase-like"/>
    <property type="match status" value="1"/>
</dbReference>
<dbReference type="SUPFAM" id="SSF56281">
    <property type="entry name" value="Metallo-hydrolase/oxidoreductase"/>
    <property type="match status" value="1"/>
</dbReference>
<feature type="compositionally biased region" description="Basic residues" evidence="1">
    <location>
        <begin position="316"/>
        <end position="333"/>
    </location>
</feature>
<evidence type="ECO:0000259" key="2">
    <source>
        <dbReference type="SMART" id="SM00849"/>
    </source>
</evidence>
<dbReference type="RefSeq" id="WP_112306158.1">
    <property type="nucleotide sequence ID" value="NZ_QMDV01000003.1"/>
</dbReference>
<dbReference type="InterPro" id="IPR036866">
    <property type="entry name" value="RibonucZ/Hydroxyglut_hydro"/>
</dbReference>
<organism evidence="3 4">
    <name type="scientific">Pontibacter arcticus</name>
    <dbReference type="NCBI Taxonomy" id="2080288"/>
    <lineage>
        <taxon>Bacteria</taxon>
        <taxon>Pseudomonadati</taxon>
        <taxon>Bacteroidota</taxon>
        <taxon>Cytophagia</taxon>
        <taxon>Cytophagales</taxon>
        <taxon>Hymenobacteraceae</taxon>
        <taxon>Pontibacter</taxon>
    </lineage>
</organism>
<evidence type="ECO:0000313" key="3">
    <source>
        <dbReference type="EMBL" id="RAU82565.1"/>
    </source>
</evidence>
<dbReference type="SMART" id="SM00849">
    <property type="entry name" value="Lactamase_B"/>
    <property type="match status" value="1"/>
</dbReference>
<reference evidence="3 4" key="2">
    <citation type="submission" date="2018-07" db="EMBL/GenBank/DDBJ databases">
        <title>Pontibacter sp. 2b14 genomic sequence and assembly.</title>
        <authorList>
            <person name="Du Z.-J."/>
        </authorList>
    </citation>
    <scope>NUCLEOTIDE SEQUENCE [LARGE SCALE GENOMIC DNA]</scope>
    <source>
        <strain evidence="3 4">2b14</strain>
    </source>
</reference>
<dbReference type="Proteomes" id="UP000251692">
    <property type="component" value="Unassembled WGS sequence"/>
</dbReference>
<dbReference type="OrthoDB" id="9802248at2"/>
<keyword evidence="4" id="KW-1185">Reference proteome</keyword>
<dbReference type="GO" id="GO:0016787">
    <property type="term" value="F:hydrolase activity"/>
    <property type="evidence" value="ECO:0007669"/>
    <property type="project" value="UniProtKB-KW"/>
</dbReference>
<feature type="region of interest" description="Disordered" evidence="1">
    <location>
        <begin position="316"/>
        <end position="352"/>
    </location>
</feature>
<evidence type="ECO:0000256" key="1">
    <source>
        <dbReference type="SAM" id="MobiDB-lite"/>
    </source>
</evidence>
<evidence type="ECO:0000313" key="4">
    <source>
        <dbReference type="Proteomes" id="UP000251692"/>
    </source>
</evidence>
<dbReference type="InterPro" id="IPR001279">
    <property type="entry name" value="Metallo-B-lactamas"/>
</dbReference>
<comment type="caution">
    <text evidence="3">The sequence shown here is derived from an EMBL/GenBank/DDBJ whole genome shotgun (WGS) entry which is preliminary data.</text>
</comment>
<sequence length="352" mass="38707">MATFTENKHTTQQKTFRAAPMVWGLKTVFVNLYFVAEPDGSWVLIDAGVYGSKTRIKEAANQIFGSDARPKAILLTHGHFDHIGAVKELAEEWDVPVYAHPMELPYLTGRSSYPPPDPSVGGGMMAYMAFMYPKQPINISQYLELLPQDGSVPGLPSWKWVHTPGHTPGHVSFFREEDRTLIAGDAFITRKGESAMAVLTQERKVHGPPMYFTPDWAAAQHSVEKLTSLNPEIAATGHGLPMTGNELRSQLDSLVKDFWMVAVPDSGRYVNAPAIADEYGVVSVPPDKSNTVPKALAVAGAVTLAGIALAALSKRNKKNSKIKKQRPYSHNRVMHTTPVDYEDPLANTNNYP</sequence>
<name>A0A364RE95_9BACT</name>
<dbReference type="InterPro" id="IPR050855">
    <property type="entry name" value="NDM-1-like"/>
</dbReference>
<feature type="domain" description="Metallo-beta-lactamase" evidence="2">
    <location>
        <begin position="29"/>
        <end position="238"/>
    </location>
</feature>